<gene>
    <name evidence="7" type="ORF">SEMRO_1186_G250260.1</name>
</gene>
<dbReference type="Pfam" id="PF00560">
    <property type="entry name" value="LRR_1"/>
    <property type="match status" value="4"/>
</dbReference>
<comment type="caution">
    <text evidence="7">The sequence shown here is derived from an EMBL/GenBank/DDBJ whole genome shotgun (WGS) entry which is preliminary data.</text>
</comment>
<sequence length="732" mass="78992">MYSAQGQEMELPGAIHVVGAAGNEKIMDDDKKGKTTGGTLSEGQSGEIDSQKKGDGLNPAGIQRRRSAEGIDIALCEAVNAVPPPPADGDVPGPEDDYQVPGAYAVAPAPSGNQELERDMEALMPEHAPTNNVQDSLQGLAVANPVESTEDLPHADEHHEPAVDRTNERATEPTMFLLGIGVFAVGIIVLVVIVSQSQKADAEATWTVSPSQVNPTAPSFSPTSFLQGYVFGILPDYMIGALDELESPQSKAFTWLLEDLSLTSYYVEQEWRVLQRFALATLYYSTGGPYWTKNDNWLSHVHHECTWYGSNSVAIPLRSGSQYFAVEHPNPCQLSNTTAIHHDKQGSDGIQDADVEYDAYKQLWLHRNNLTGHFPKEMFLLTSLKTMSFFGSPIGGTLPPQIGNLQDLQAAIISMLPLTGSLPSEIGMLSNLAFAIMDRNRLAGSFPVEIGMLTNLEILLIDGNQLSGTLPHQISRLSKLETLYLGSNSLSGTIPTEIGQLASLGAFPVNNDALKGTIPSEIGNLNALTSLILQDNKLTGNIPEAIANLNLLRTMYMGSNFLTGSLPTEFGLLSSLMLTLLNDLFLTGVIPSELGNLPGLMVLSLHGGQFTGKLPSELGQIQPLKRLEIQGNRLTGQIPSEIGSLQQLKVFLAQQNQFSGTLPEEVRELINSTASVLGVFNVTQNKIDDVQVPGVPLCWINETFFVGPKMSDVPSYCVDAVPRYTDAPGCQC</sequence>
<dbReference type="InterPro" id="IPR032675">
    <property type="entry name" value="LRR_dom_sf"/>
</dbReference>
<evidence type="ECO:0000256" key="4">
    <source>
        <dbReference type="ARBA" id="ARBA00022737"/>
    </source>
</evidence>
<dbReference type="OrthoDB" id="46789at2759"/>
<feature type="region of interest" description="Disordered" evidence="5">
    <location>
        <begin position="148"/>
        <end position="167"/>
    </location>
</feature>
<dbReference type="Proteomes" id="UP001153069">
    <property type="component" value="Unassembled WGS sequence"/>
</dbReference>
<comment type="subcellular location">
    <subcellularLocation>
        <location evidence="1">Cell membrane</location>
    </subcellularLocation>
</comment>
<dbReference type="FunFam" id="3.80.10.10:FF:000041">
    <property type="entry name" value="LRR receptor-like serine/threonine-protein kinase ERECTA"/>
    <property type="match status" value="2"/>
</dbReference>
<dbReference type="PANTHER" id="PTHR46662">
    <property type="entry name" value="DI-GLUCOSE BINDING PROTEIN WITH LEUCINE-RICH REPEAT DOMAIN-CONTAINING PROTEIN"/>
    <property type="match status" value="1"/>
</dbReference>
<keyword evidence="3" id="KW-0433">Leucine-rich repeat</keyword>
<feature type="transmembrane region" description="Helical" evidence="6">
    <location>
        <begin position="175"/>
        <end position="194"/>
    </location>
</feature>
<dbReference type="FunFam" id="3.80.10.10:FF:000383">
    <property type="entry name" value="Leucine-rich repeat receptor protein kinase EMS1"/>
    <property type="match status" value="1"/>
</dbReference>
<dbReference type="InterPro" id="IPR001611">
    <property type="entry name" value="Leu-rich_rpt"/>
</dbReference>
<keyword evidence="6" id="KW-0812">Transmembrane</keyword>
<dbReference type="GO" id="GO:0005886">
    <property type="term" value="C:plasma membrane"/>
    <property type="evidence" value="ECO:0007669"/>
    <property type="project" value="UniProtKB-SubCell"/>
</dbReference>
<dbReference type="SUPFAM" id="SSF52058">
    <property type="entry name" value="L domain-like"/>
    <property type="match status" value="1"/>
</dbReference>
<feature type="compositionally biased region" description="Basic and acidic residues" evidence="5">
    <location>
        <begin position="151"/>
        <end position="167"/>
    </location>
</feature>
<protein>
    <submittedName>
        <fullName evidence="7">Leucine-rich repeat-containing protein</fullName>
    </submittedName>
</protein>
<evidence type="ECO:0000256" key="1">
    <source>
        <dbReference type="ARBA" id="ARBA00004236"/>
    </source>
</evidence>
<evidence type="ECO:0000313" key="8">
    <source>
        <dbReference type="Proteomes" id="UP001153069"/>
    </source>
</evidence>
<name>A0A9N8EIF1_9STRA</name>
<reference evidence="7" key="1">
    <citation type="submission" date="2020-06" db="EMBL/GenBank/DDBJ databases">
        <authorList>
            <consortium name="Plant Systems Biology data submission"/>
        </authorList>
    </citation>
    <scope>NUCLEOTIDE SEQUENCE</scope>
    <source>
        <strain evidence="7">D6</strain>
    </source>
</reference>
<evidence type="ECO:0000256" key="6">
    <source>
        <dbReference type="SAM" id="Phobius"/>
    </source>
</evidence>
<dbReference type="EMBL" id="CAICTM010001184">
    <property type="protein sequence ID" value="CAB9521328.1"/>
    <property type="molecule type" value="Genomic_DNA"/>
</dbReference>
<dbReference type="AlphaFoldDB" id="A0A9N8EIF1"/>
<keyword evidence="2" id="KW-1003">Cell membrane</keyword>
<accession>A0A9N8EIF1</accession>
<keyword evidence="4" id="KW-0677">Repeat</keyword>
<dbReference type="Gene3D" id="3.80.10.10">
    <property type="entry name" value="Ribonuclease Inhibitor"/>
    <property type="match status" value="2"/>
</dbReference>
<evidence type="ECO:0000256" key="2">
    <source>
        <dbReference type="ARBA" id="ARBA00022475"/>
    </source>
</evidence>
<keyword evidence="6" id="KW-1133">Transmembrane helix</keyword>
<organism evidence="7 8">
    <name type="scientific">Seminavis robusta</name>
    <dbReference type="NCBI Taxonomy" id="568900"/>
    <lineage>
        <taxon>Eukaryota</taxon>
        <taxon>Sar</taxon>
        <taxon>Stramenopiles</taxon>
        <taxon>Ochrophyta</taxon>
        <taxon>Bacillariophyta</taxon>
        <taxon>Bacillariophyceae</taxon>
        <taxon>Bacillariophycidae</taxon>
        <taxon>Naviculales</taxon>
        <taxon>Naviculaceae</taxon>
        <taxon>Seminavis</taxon>
    </lineage>
</organism>
<evidence type="ECO:0000256" key="3">
    <source>
        <dbReference type="ARBA" id="ARBA00022614"/>
    </source>
</evidence>
<proteinExistence type="predicted"/>
<keyword evidence="8" id="KW-1185">Reference proteome</keyword>
<feature type="region of interest" description="Disordered" evidence="5">
    <location>
        <begin position="22"/>
        <end position="61"/>
    </location>
</feature>
<keyword evidence="6" id="KW-0472">Membrane</keyword>
<dbReference type="PANTHER" id="PTHR46662:SF104">
    <property type="entry name" value="GPI-ANCHORED ADHESIN-LIKE PROTEIN PGA55-RELATED"/>
    <property type="match status" value="1"/>
</dbReference>
<evidence type="ECO:0000313" key="7">
    <source>
        <dbReference type="EMBL" id="CAB9521328.1"/>
    </source>
</evidence>
<evidence type="ECO:0000256" key="5">
    <source>
        <dbReference type="SAM" id="MobiDB-lite"/>
    </source>
</evidence>